<dbReference type="Gene3D" id="1.20.1740.10">
    <property type="entry name" value="Amino acid/polyamine transporter I"/>
    <property type="match status" value="1"/>
</dbReference>
<gene>
    <name evidence="7" type="ORF">DKW60_15915</name>
</gene>
<proteinExistence type="predicted"/>
<evidence type="ECO:0000313" key="7">
    <source>
        <dbReference type="EMBL" id="PWQ94891.1"/>
    </source>
</evidence>
<comment type="subcellular location">
    <subcellularLocation>
        <location evidence="1">Cell membrane</location>
        <topology evidence="1">Multi-pass membrane protein</topology>
    </subcellularLocation>
</comment>
<feature type="transmembrane region" description="Helical" evidence="6">
    <location>
        <begin position="353"/>
        <end position="374"/>
    </location>
</feature>
<dbReference type="GO" id="GO:0005886">
    <property type="term" value="C:plasma membrane"/>
    <property type="evidence" value="ECO:0007669"/>
    <property type="project" value="UniProtKB-SubCell"/>
</dbReference>
<keyword evidence="3 6" id="KW-0812">Transmembrane</keyword>
<dbReference type="OrthoDB" id="9804700at2"/>
<dbReference type="InterPro" id="IPR002293">
    <property type="entry name" value="AA/rel_permease1"/>
</dbReference>
<evidence type="ECO:0000256" key="6">
    <source>
        <dbReference type="SAM" id="Phobius"/>
    </source>
</evidence>
<dbReference type="RefSeq" id="WP_109838737.1">
    <property type="nucleotide sequence ID" value="NZ_QGKM01000052.1"/>
</dbReference>
<dbReference type="PIRSF" id="PIRSF006060">
    <property type="entry name" value="AA_transporter"/>
    <property type="match status" value="1"/>
</dbReference>
<feature type="transmembrane region" description="Helical" evidence="6">
    <location>
        <begin position="386"/>
        <end position="406"/>
    </location>
</feature>
<name>A0A317C9P9_9GAMM</name>
<evidence type="ECO:0000313" key="8">
    <source>
        <dbReference type="Proteomes" id="UP000245539"/>
    </source>
</evidence>
<feature type="transmembrane region" description="Helical" evidence="6">
    <location>
        <begin position="45"/>
        <end position="69"/>
    </location>
</feature>
<comment type="caution">
    <text evidence="7">The sequence shown here is derived from an EMBL/GenBank/DDBJ whole genome shotgun (WGS) entry which is preliminary data.</text>
</comment>
<feature type="transmembrane region" description="Helical" evidence="6">
    <location>
        <begin position="276"/>
        <end position="305"/>
    </location>
</feature>
<reference evidence="7 8" key="1">
    <citation type="submission" date="2018-05" db="EMBL/GenBank/DDBJ databases">
        <title>Leucothrix arctica sp. nov., isolated from Arctic seawater.</title>
        <authorList>
            <person name="Choi A."/>
            <person name="Baek K."/>
        </authorList>
    </citation>
    <scope>NUCLEOTIDE SEQUENCE [LARGE SCALE GENOMIC DNA]</scope>
    <source>
        <strain evidence="7 8">JCM 18388</strain>
    </source>
</reference>
<feature type="transmembrane region" description="Helical" evidence="6">
    <location>
        <begin position="20"/>
        <end position="39"/>
    </location>
</feature>
<dbReference type="EMBL" id="QGKM01000052">
    <property type="protein sequence ID" value="PWQ94891.1"/>
    <property type="molecule type" value="Genomic_DNA"/>
</dbReference>
<feature type="transmembrane region" description="Helical" evidence="6">
    <location>
        <begin position="127"/>
        <end position="145"/>
    </location>
</feature>
<accession>A0A317C9P9</accession>
<organism evidence="7 8">
    <name type="scientific">Leucothrix pacifica</name>
    <dbReference type="NCBI Taxonomy" id="1247513"/>
    <lineage>
        <taxon>Bacteria</taxon>
        <taxon>Pseudomonadati</taxon>
        <taxon>Pseudomonadota</taxon>
        <taxon>Gammaproteobacteria</taxon>
        <taxon>Thiotrichales</taxon>
        <taxon>Thiotrichaceae</taxon>
        <taxon>Leucothrix</taxon>
    </lineage>
</organism>
<evidence type="ECO:0000256" key="1">
    <source>
        <dbReference type="ARBA" id="ARBA00004651"/>
    </source>
</evidence>
<dbReference type="Proteomes" id="UP000245539">
    <property type="component" value="Unassembled WGS sequence"/>
</dbReference>
<feature type="transmembrane region" description="Helical" evidence="6">
    <location>
        <begin position="90"/>
        <end position="115"/>
    </location>
</feature>
<keyword evidence="4 6" id="KW-1133">Transmembrane helix</keyword>
<protein>
    <submittedName>
        <fullName evidence="7">Amino acid permease</fullName>
    </submittedName>
</protein>
<feature type="transmembrane region" description="Helical" evidence="6">
    <location>
        <begin position="152"/>
        <end position="173"/>
    </location>
</feature>
<keyword evidence="2" id="KW-1003">Cell membrane</keyword>
<dbReference type="AlphaFoldDB" id="A0A317C9P9"/>
<feature type="transmembrane region" description="Helical" evidence="6">
    <location>
        <begin position="193"/>
        <end position="211"/>
    </location>
</feature>
<dbReference type="GO" id="GO:0022857">
    <property type="term" value="F:transmembrane transporter activity"/>
    <property type="evidence" value="ECO:0007669"/>
    <property type="project" value="InterPro"/>
</dbReference>
<feature type="transmembrane region" description="Helical" evidence="6">
    <location>
        <begin position="326"/>
        <end position="347"/>
    </location>
</feature>
<evidence type="ECO:0000256" key="3">
    <source>
        <dbReference type="ARBA" id="ARBA00022692"/>
    </source>
</evidence>
<keyword evidence="5 6" id="KW-0472">Membrane</keyword>
<dbReference type="PANTHER" id="PTHR42770:SF11">
    <property type="entry name" value="INNER MEMBRANE TRANSPORT PROTEIN YBAT"/>
    <property type="match status" value="1"/>
</dbReference>
<keyword evidence="8" id="KW-1185">Reference proteome</keyword>
<evidence type="ECO:0000256" key="2">
    <source>
        <dbReference type="ARBA" id="ARBA00022475"/>
    </source>
</evidence>
<feature type="transmembrane region" description="Helical" evidence="6">
    <location>
        <begin position="232"/>
        <end position="256"/>
    </location>
</feature>
<dbReference type="InterPro" id="IPR050367">
    <property type="entry name" value="APC_superfamily"/>
</dbReference>
<dbReference type="Pfam" id="PF13520">
    <property type="entry name" value="AA_permease_2"/>
    <property type="match status" value="1"/>
</dbReference>
<evidence type="ECO:0000256" key="4">
    <source>
        <dbReference type="ARBA" id="ARBA00022989"/>
    </source>
</evidence>
<sequence length="407" mass="42804">MTQSSQNTELRRSLSLPLVVLYGLGVTIGAGIYVLIGATAGKAGIYAPLSFVLAAFVMIFSAASMAELSARFPVSAGEAAYIRNGLRSPLLALGTGLLVVTSGLISAATVSIGSAGYIQSLIHLPDAVIIALVIICMGLIALWGITESVTFAAIFTFVEVAGLVAIVVAALWNEPEIVQEIPKVIPSFTDFEAFGAISAAGLLAFFAFIGFEDIVNLAEETKNPSKTIPWAIFLTLIGATLVYVAVVTIAVLTVPIDELSGSNAPVGLLFERITGASPLVITLIAIVATLNGVIIQMIMASRVLYGLGKQGCLPAMFAKVSRRTQTPVVSTMIVIVIILALALVFPINSLAEMTSRVALTVFTLINLSLIRIKLRGEKAEEGIFQVRLWVPVLGFITCVGFLASSFV</sequence>
<evidence type="ECO:0000256" key="5">
    <source>
        <dbReference type="ARBA" id="ARBA00023136"/>
    </source>
</evidence>
<dbReference type="PANTHER" id="PTHR42770">
    <property type="entry name" value="AMINO ACID TRANSPORTER-RELATED"/>
    <property type="match status" value="1"/>
</dbReference>